<dbReference type="InterPro" id="IPR012336">
    <property type="entry name" value="Thioredoxin-like_fold"/>
</dbReference>
<dbReference type="EMBL" id="JASWER010000003">
    <property type="protein sequence ID" value="MDL5376412.1"/>
    <property type="molecule type" value="Genomic_DNA"/>
</dbReference>
<proteinExistence type="predicted"/>
<evidence type="ECO:0000256" key="1">
    <source>
        <dbReference type="SAM" id="SignalP"/>
    </source>
</evidence>
<evidence type="ECO:0000313" key="4">
    <source>
        <dbReference type="Proteomes" id="UP001230807"/>
    </source>
</evidence>
<dbReference type="Gene3D" id="3.40.30.10">
    <property type="entry name" value="Glutaredoxin"/>
    <property type="match status" value="1"/>
</dbReference>
<feature type="domain" description="Thioredoxin-like fold" evidence="2">
    <location>
        <begin position="49"/>
        <end position="200"/>
    </location>
</feature>
<keyword evidence="4" id="KW-1185">Reference proteome</keyword>
<sequence length="214" mass="24405">MKRFYLLFVGLILILSACSQSEAVDSTKQHTYTKYELPLEDKVALGEGEHEIVFVFDYSCPWCKKWMEEVLPEIEERWIDTGEATFKGQPLVLLNEQSQLLANVDYNVERLIPDRYYEVQRAIGHDSGSDGFGTEAHVQKIASEFNLNVDELLENHVDIGIQNSRLFTRDFGVAYVPTVYVDGIQLVDAFSLEEMEKIMDGTIQAGDEVELPED</sequence>
<organism evidence="3 4">
    <name type="scientific">Exiguobacterium mexicanum</name>
    <dbReference type="NCBI Taxonomy" id="340146"/>
    <lineage>
        <taxon>Bacteria</taxon>
        <taxon>Bacillati</taxon>
        <taxon>Bacillota</taxon>
        <taxon>Bacilli</taxon>
        <taxon>Bacillales</taxon>
        <taxon>Bacillales Family XII. Incertae Sedis</taxon>
        <taxon>Exiguobacterium</taxon>
    </lineage>
</organism>
<dbReference type="SUPFAM" id="SSF52833">
    <property type="entry name" value="Thioredoxin-like"/>
    <property type="match status" value="1"/>
</dbReference>
<keyword evidence="1" id="KW-0732">Signal</keyword>
<name>A0ABT7MMJ2_9BACL</name>
<accession>A0ABT7MMJ2</accession>
<dbReference type="RefSeq" id="WP_214832194.1">
    <property type="nucleotide sequence ID" value="NZ_CP183077.1"/>
</dbReference>
<dbReference type="Pfam" id="PF13462">
    <property type="entry name" value="Thioredoxin_4"/>
    <property type="match status" value="1"/>
</dbReference>
<dbReference type="InterPro" id="IPR036249">
    <property type="entry name" value="Thioredoxin-like_sf"/>
</dbReference>
<protein>
    <submittedName>
        <fullName evidence="3">Thioredoxin domain-containing protein</fullName>
    </submittedName>
</protein>
<gene>
    <name evidence="3" type="ORF">QR695_05270</name>
</gene>
<feature type="chain" id="PRO_5047177707" evidence="1">
    <location>
        <begin position="24"/>
        <end position="214"/>
    </location>
</feature>
<dbReference type="PROSITE" id="PS51257">
    <property type="entry name" value="PROKAR_LIPOPROTEIN"/>
    <property type="match status" value="1"/>
</dbReference>
<comment type="caution">
    <text evidence="3">The sequence shown here is derived from an EMBL/GenBank/DDBJ whole genome shotgun (WGS) entry which is preliminary data.</text>
</comment>
<dbReference type="Proteomes" id="UP001230807">
    <property type="component" value="Unassembled WGS sequence"/>
</dbReference>
<evidence type="ECO:0000259" key="2">
    <source>
        <dbReference type="Pfam" id="PF13462"/>
    </source>
</evidence>
<evidence type="ECO:0000313" key="3">
    <source>
        <dbReference type="EMBL" id="MDL5376412.1"/>
    </source>
</evidence>
<reference evidence="3 4" key="1">
    <citation type="submission" date="2023-06" db="EMBL/GenBank/DDBJ databases">
        <title>Influencing factors and mechanism of Cr(VI) reduction by facultative anaerobic Exiguobacterium sp. PY14.</title>
        <authorList>
            <person name="Zou L."/>
        </authorList>
    </citation>
    <scope>NUCLEOTIDE SEQUENCE [LARGE SCALE GENOMIC DNA]</scope>
    <source>
        <strain evidence="3 4">PY14</strain>
    </source>
</reference>
<feature type="signal peptide" evidence="1">
    <location>
        <begin position="1"/>
        <end position="23"/>
    </location>
</feature>